<keyword evidence="3" id="KW-0653">Protein transport</keyword>
<feature type="region of interest" description="Disordered" evidence="4">
    <location>
        <begin position="587"/>
        <end position="606"/>
    </location>
</feature>
<evidence type="ECO:0000256" key="4">
    <source>
        <dbReference type="SAM" id="MobiDB-lite"/>
    </source>
</evidence>
<feature type="domain" description="Exocyst complex component EXOC2/Sec5 N-terminal" evidence="5">
    <location>
        <begin position="52"/>
        <end position="281"/>
    </location>
</feature>
<comment type="subunit">
    <text evidence="3">Component of the Golgi-associated retrograde protein (GARP) complex.</text>
</comment>
<dbReference type="PANTHER" id="PTHR15954">
    <property type="entry name" value="VACUOLAR PROTEIN SORTING-ASSOCIATED PROTEIN 51 HOMOLOG"/>
    <property type="match status" value="1"/>
</dbReference>
<dbReference type="EMBL" id="OZ023714">
    <property type="protein sequence ID" value="CAK9863438.1"/>
    <property type="molecule type" value="Genomic_DNA"/>
</dbReference>
<organism evidence="6 7">
    <name type="scientific">Sphagnum jensenii</name>
    <dbReference type="NCBI Taxonomy" id="128206"/>
    <lineage>
        <taxon>Eukaryota</taxon>
        <taxon>Viridiplantae</taxon>
        <taxon>Streptophyta</taxon>
        <taxon>Embryophyta</taxon>
        <taxon>Bryophyta</taxon>
        <taxon>Sphagnophytina</taxon>
        <taxon>Sphagnopsida</taxon>
        <taxon>Sphagnales</taxon>
        <taxon>Sphagnaceae</taxon>
        <taxon>Sphagnum</taxon>
    </lineage>
</organism>
<name>A0ABP1ALK9_9BRYO</name>
<dbReference type="Pfam" id="PF15469">
    <property type="entry name" value="Sec5"/>
    <property type="match status" value="1"/>
</dbReference>
<keyword evidence="2 3" id="KW-0813">Transport</keyword>
<evidence type="ECO:0000256" key="3">
    <source>
        <dbReference type="RuleBase" id="RU368010"/>
    </source>
</evidence>
<gene>
    <name evidence="6" type="ORF">CSSPJE1EN2_LOCUS6433</name>
</gene>
<dbReference type="InterPro" id="IPR014812">
    <property type="entry name" value="Vps51"/>
</dbReference>
<reference evidence="6" key="1">
    <citation type="submission" date="2024-03" db="EMBL/GenBank/DDBJ databases">
        <authorList>
            <consortium name="ELIXIR-Norway"/>
            <consortium name="Elixir Norway"/>
        </authorList>
    </citation>
    <scope>NUCLEOTIDE SEQUENCE</scope>
</reference>
<dbReference type="PANTHER" id="PTHR15954:SF4">
    <property type="entry name" value="VACUOLAR PROTEIN SORTING-ASSOCIATED PROTEIN 51 HOMOLOG"/>
    <property type="match status" value="1"/>
</dbReference>
<keyword evidence="3" id="KW-0445">Lipid transport</keyword>
<evidence type="ECO:0000313" key="6">
    <source>
        <dbReference type="EMBL" id="CAK9863438.1"/>
    </source>
</evidence>
<comment type="subcellular location">
    <subcellularLocation>
        <location evidence="3">Golgi apparatus</location>
        <location evidence="3">trans-Golgi network</location>
    </subcellularLocation>
</comment>
<evidence type="ECO:0000259" key="5">
    <source>
        <dbReference type="Pfam" id="PF15469"/>
    </source>
</evidence>
<dbReference type="Proteomes" id="UP001497522">
    <property type="component" value="Chromosome 13"/>
</dbReference>
<evidence type="ECO:0000256" key="2">
    <source>
        <dbReference type="ARBA" id="ARBA00022448"/>
    </source>
</evidence>
<comment type="function">
    <text evidence="3">Acts as component of the GARP complex that is involved in retrograde transport from early and late endosomes to the trans-Golgi network (TGN).</text>
</comment>
<accession>A0ABP1ALK9</accession>
<protein>
    <recommendedName>
        <fullName evidence="3">Vacuolar protein sorting-associated protein 51 homolog</fullName>
    </recommendedName>
</protein>
<keyword evidence="7" id="KW-1185">Reference proteome</keyword>
<comment type="similarity">
    <text evidence="1 3">Belongs to the VPS51 family.</text>
</comment>
<sequence>MAQEQEDDVANDNRVRELLSNFYGSPSSSDSRPATMERLRRLDSLQQIDFAEFDPDHYMNSLLRKTPMDKVLQRYIGIAAEIKNLDSAMQMLVFENYNKFISATDTIRRMKWNIAGMESNIEQLLDSITGVRAKSDAVNDSMCERREHIEELNRTCRLLRKIQFVFDLPKRLRKCMKVEDYPVAVKHYLEALPILQKYGKSGFQGCRQEAEEIIGTLKKQLQDQVMDSSVVVTSRAQAVRLLQQLNHPVESLINMFLAAHWDRLLEDLGVSKPTMVNKLKSFLGLETGMATPDIKGETPTSPQKALEKIEEVHPLCQKLLDFCATFRYFASVQRSLRFETSALSATELIAALGVLSKGVTLLNELVPDAGLFEHASKAVEDSLRQHINIMFNGLYQNITAALVIPEQLDMEASKQSNALRSYLEKAQRTIIQGSLHVLQDLKELLDKSEEYLAEWRDEYVDLVQAGFQDLFTNLVDDFLSLGVKAGINSRSIPMRKPQSAPLATPSSVLVLALLSVYIYQAAVPKITEIVGAWFIGGGAMSSEARPAFVPSEICRFFHATGDTLLHQVATLEAELHQLLDPGHPRINPGIKHSDHASPSQVASKGDIYRVSQSKSKLWERDIAKLFTRRIELFTKVEYTQASVVSAVVKLVLKTFQEFVRLETLNYCGYQQIQLDVHYLRNALQNLINNDPVVDALFDEVCAAASDRCNVEPVPLDIAAMNRLVQAKTERQRLGTLQQISRA</sequence>
<evidence type="ECO:0000256" key="1">
    <source>
        <dbReference type="ARBA" id="ARBA00006080"/>
    </source>
</evidence>
<evidence type="ECO:0000313" key="7">
    <source>
        <dbReference type="Proteomes" id="UP001497522"/>
    </source>
</evidence>
<dbReference type="InterPro" id="IPR039481">
    <property type="entry name" value="EXOC2/Sec5_N_dom"/>
</dbReference>
<keyword evidence="3" id="KW-0333">Golgi apparatus</keyword>
<proteinExistence type="inferred from homology"/>